<keyword evidence="9" id="KW-0408">Iron</keyword>
<comment type="cofactor">
    <cofactor evidence="11">
        <name>NAD(+)</name>
        <dbReference type="ChEBI" id="CHEBI:57540"/>
    </cofactor>
    <text evidence="11">Binds 1 NAD(+) per subunit.</text>
</comment>
<organism evidence="13 14">
    <name type="scientific">Anaerobacillus alkalilacustris</name>
    <dbReference type="NCBI Taxonomy" id="393763"/>
    <lineage>
        <taxon>Bacteria</taxon>
        <taxon>Bacillati</taxon>
        <taxon>Bacillota</taxon>
        <taxon>Bacilli</taxon>
        <taxon>Bacillales</taxon>
        <taxon>Bacillaceae</taxon>
        <taxon>Anaerobacillus</taxon>
    </lineage>
</organism>
<dbReference type="PANTHER" id="PTHR32092:SF14">
    <property type="entry name" value="MALTOSE-6'-PHOSPHATE GLUCOSIDASE"/>
    <property type="match status" value="1"/>
</dbReference>
<feature type="binding site" evidence="8">
    <location>
        <position position="148"/>
    </location>
    <ligand>
        <name>substrate</name>
    </ligand>
</feature>
<dbReference type="SUPFAM" id="SSF51735">
    <property type="entry name" value="NAD(P)-binding Rossmann-fold domains"/>
    <property type="match status" value="1"/>
</dbReference>
<dbReference type="InterPro" id="IPR022616">
    <property type="entry name" value="Glyco_hydro_4_C"/>
</dbReference>
<feature type="site" description="Increases basicity of active site Tyr" evidence="10">
    <location>
        <position position="110"/>
    </location>
</feature>
<dbReference type="OrthoDB" id="9808275at2"/>
<dbReference type="EMBL" id="MLQR01000031">
    <property type="protein sequence ID" value="OIJ12478.1"/>
    <property type="molecule type" value="Genomic_DNA"/>
</dbReference>
<proteinExistence type="inferred from homology"/>
<feature type="active site" description="Proton donor" evidence="7">
    <location>
        <position position="172"/>
    </location>
</feature>
<dbReference type="CDD" id="cd05298">
    <property type="entry name" value="GH4_GlvA_pagL_like"/>
    <property type="match status" value="1"/>
</dbReference>
<keyword evidence="6 11" id="KW-0326">Glycosidase</keyword>
<dbReference type="Pfam" id="PF02056">
    <property type="entry name" value="Glyco_hydro_4"/>
    <property type="match status" value="1"/>
</dbReference>
<dbReference type="PRINTS" id="PR00732">
    <property type="entry name" value="GLHYDRLASE4"/>
</dbReference>
<sequence>MKKQNLVVVGAGSTYTPGMIMSLIEEKENFPLKSITFYDINVERQEKVAKACEIILKEKYPELESFHYTTSKEEAFTDVDFAFVQIRTGGLAMREKDEQIPLSHGCVGQETCGPGGMGYGLRSIGDMIQLVKEIRQYSPEAWILNYTNPAAIVAEALRRAFPEDKKILNICDMPAAIMVSYASILKKEIWDLVPEYFGLNHFGWFTKMYDKEGNDLTDEIKNHILNKGFLPEDSEIVNDPSWIKTFKQVKTMVTDFPEYLPNTYLQYYLYPSDMVSKEDVSNTRARQVINGREQRVHELCDGIIANGTTEGAHLEVDIHGCYMIRVAASLAYNNGDIFIVIVENNGIISNLQDDAMVEVPAMLTNRGPKPFAVGKIPTFYKGMIEGQLAYEKLVVDAYFENDYNKALQALTLNRTVVDAPVARKILDDLIAANENYWPELKKDRKETTDNKDLTLV</sequence>
<dbReference type="GO" id="GO:0016616">
    <property type="term" value="F:oxidoreductase activity, acting on the CH-OH group of donors, NAD or NADP as acceptor"/>
    <property type="evidence" value="ECO:0007669"/>
    <property type="project" value="InterPro"/>
</dbReference>
<dbReference type="RefSeq" id="WP_071310157.1">
    <property type="nucleotide sequence ID" value="NZ_MLQR01000031.1"/>
</dbReference>
<evidence type="ECO:0000313" key="14">
    <source>
        <dbReference type="Proteomes" id="UP000179524"/>
    </source>
</evidence>
<evidence type="ECO:0000256" key="6">
    <source>
        <dbReference type="ARBA" id="ARBA00023295"/>
    </source>
</evidence>
<name>A0A1S2LIY1_9BACI</name>
<feature type="active site" description="Proton acceptor" evidence="7">
    <location>
        <position position="264"/>
    </location>
</feature>
<evidence type="ECO:0000313" key="13">
    <source>
        <dbReference type="EMBL" id="OIJ12478.1"/>
    </source>
</evidence>
<evidence type="ECO:0000256" key="4">
    <source>
        <dbReference type="ARBA" id="ARBA00023027"/>
    </source>
</evidence>
<dbReference type="GO" id="GO:0005975">
    <property type="term" value="P:carbohydrate metabolic process"/>
    <property type="evidence" value="ECO:0007669"/>
    <property type="project" value="InterPro"/>
</dbReference>
<keyword evidence="5 9" id="KW-0464">Manganese</keyword>
<keyword evidence="3 11" id="KW-0378">Hydrolase</keyword>
<dbReference type="Proteomes" id="UP000179524">
    <property type="component" value="Unassembled WGS sequence"/>
</dbReference>
<keyword evidence="2 9" id="KW-0479">Metal-binding</keyword>
<keyword evidence="4 11" id="KW-0520">NAD</keyword>
<keyword evidence="9" id="KW-0170">Cobalt</keyword>
<evidence type="ECO:0000256" key="1">
    <source>
        <dbReference type="ARBA" id="ARBA00010141"/>
    </source>
</evidence>
<accession>A0A1S2LIY1</accession>
<keyword evidence="9" id="KW-0533">Nickel</keyword>
<dbReference type="InterPro" id="IPR001088">
    <property type="entry name" value="Glyco_hydro_4"/>
</dbReference>
<gene>
    <name evidence="13" type="ORF">BKP37_13665</name>
</gene>
<feature type="binding site" evidence="9">
    <location>
        <position position="171"/>
    </location>
    <ligand>
        <name>Mn(2+)</name>
        <dbReference type="ChEBI" id="CHEBI:29035"/>
    </ligand>
</feature>
<feature type="binding site" evidence="8">
    <location>
        <position position="284"/>
    </location>
    <ligand>
        <name>substrate</name>
    </ligand>
</feature>
<dbReference type="Pfam" id="PF11975">
    <property type="entry name" value="Glyco_hydro_4C"/>
    <property type="match status" value="1"/>
</dbReference>
<dbReference type="InterPro" id="IPR036291">
    <property type="entry name" value="NAD(P)-bd_dom_sf"/>
</dbReference>
<evidence type="ECO:0000256" key="10">
    <source>
        <dbReference type="PIRSR" id="PIRSR601088-4"/>
    </source>
</evidence>
<feature type="binding site" evidence="8">
    <location>
        <position position="94"/>
    </location>
    <ligand>
        <name>substrate</name>
    </ligand>
</feature>
<evidence type="ECO:0000259" key="12">
    <source>
        <dbReference type="Pfam" id="PF11975"/>
    </source>
</evidence>
<dbReference type="SUPFAM" id="SSF56327">
    <property type="entry name" value="LDH C-terminal domain-like"/>
    <property type="match status" value="1"/>
</dbReference>
<dbReference type="Gene3D" id="3.90.110.10">
    <property type="entry name" value="Lactate dehydrogenase/glycoside hydrolase, family 4, C-terminal"/>
    <property type="match status" value="1"/>
</dbReference>
<evidence type="ECO:0000256" key="8">
    <source>
        <dbReference type="PIRSR" id="PIRSR601088-2"/>
    </source>
</evidence>
<evidence type="ECO:0000256" key="7">
    <source>
        <dbReference type="PIRSR" id="PIRSR601088-1"/>
    </source>
</evidence>
<protein>
    <submittedName>
        <fullName evidence="13">6-phospho-alpha-glucosidase</fullName>
    </submittedName>
</protein>
<evidence type="ECO:0000256" key="2">
    <source>
        <dbReference type="ARBA" id="ARBA00022723"/>
    </source>
</evidence>
<evidence type="ECO:0000256" key="5">
    <source>
        <dbReference type="ARBA" id="ARBA00023211"/>
    </source>
</evidence>
<dbReference type="Gene3D" id="3.40.50.720">
    <property type="entry name" value="NAD(P)-binding Rossmann-like Domain"/>
    <property type="match status" value="1"/>
</dbReference>
<reference evidence="13 14" key="1">
    <citation type="submission" date="2016-10" db="EMBL/GenBank/DDBJ databases">
        <title>Draft genome sequences of four alkaliphilic bacteria belonging to the Anaerobacillus genus.</title>
        <authorList>
            <person name="Bassil N.M."/>
            <person name="Lloyd J.R."/>
        </authorList>
    </citation>
    <scope>NUCLEOTIDE SEQUENCE [LARGE SCALE GENOMIC DNA]</scope>
    <source>
        <strain evidence="13 14">DSM 18345</strain>
    </source>
</reference>
<dbReference type="PROSITE" id="PS01324">
    <property type="entry name" value="GLYCOSYL_HYDROL_F4"/>
    <property type="match status" value="1"/>
</dbReference>
<evidence type="ECO:0000256" key="3">
    <source>
        <dbReference type="ARBA" id="ARBA00022801"/>
    </source>
</evidence>
<dbReference type="GO" id="GO:0046872">
    <property type="term" value="F:metal ion binding"/>
    <property type="evidence" value="ECO:0007669"/>
    <property type="project" value="UniProtKB-KW"/>
</dbReference>
<comment type="similarity">
    <text evidence="1 11">Belongs to the glycosyl hydrolase 4 family.</text>
</comment>
<evidence type="ECO:0000256" key="9">
    <source>
        <dbReference type="PIRSR" id="PIRSR601088-3"/>
    </source>
</evidence>
<dbReference type="InterPro" id="IPR015955">
    <property type="entry name" value="Lactate_DH/Glyco_Ohase_4_C"/>
</dbReference>
<keyword evidence="14" id="KW-1185">Reference proteome</keyword>
<dbReference type="AlphaFoldDB" id="A0A1S2LIY1"/>
<evidence type="ECO:0000256" key="11">
    <source>
        <dbReference type="RuleBase" id="RU361152"/>
    </source>
</evidence>
<dbReference type="InterPro" id="IPR019802">
    <property type="entry name" value="GlycHydrolase_4_CS"/>
</dbReference>
<feature type="domain" description="Glycosyl hydrolase family 4 C-terminal" evidence="12">
    <location>
        <begin position="196"/>
        <end position="416"/>
    </location>
</feature>
<comment type="caution">
    <text evidence="13">The sequence shown here is derived from an EMBL/GenBank/DDBJ whole genome shotgun (WGS) entry which is preliminary data.</text>
</comment>
<dbReference type="GO" id="GO:0004553">
    <property type="term" value="F:hydrolase activity, hydrolyzing O-glycosyl compounds"/>
    <property type="evidence" value="ECO:0007669"/>
    <property type="project" value="InterPro"/>
</dbReference>
<dbReference type="PANTHER" id="PTHR32092">
    <property type="entry name" value="6-PHOSPHO-BETA-GLUCOSIDASE-RELATED"/>
    <property type="match status" value="1"/>
</dbReference>
<feature type="binding site" evidence="9">
    <location>
        <position position="201"/>
    </location>
    <ligand>
        <name>Mn(2+)</name>
        <dbReference type="ChEBI" id="CHEBI:29035"/>
    </ligand>
</feature>